<gene>
    <name evidence="8" type="ORF">NKI27_11905</name>
</gene>
<name>A0ABY6N7D0_9ALTE</name>
<proteinExistence type="inferred from homology"/>
<keyword evidence="9" id="KW-1185">Reference proteome</keyword>
<sequence>MSQTVNDFFERLWGQYIEITPSAKKIHRLLGKGDKIINDHVAFRTFNLPTINLDVLSQFFIDMGYQEKGQYEFKAKKLNAKHFEHSDYRLPKIFISELKLELCSEKLNSIVNQCVSQIENKALDNHSFMYSGRHWNVSYQDYITLLEESEYAAWLAAFGFRANHFTVSVNHLVGYMTLSEVNQVLKDNQFILNSAGGEIKGSPEVMLEQSSTLADKCLIDFIDLKKAIPACFYEFAYRYPQPDGSLYQGFVEASADKIFESTHSGAGD</sequence>
<dbReference type="PANTHER" id="PTHR31136">
    <property type="entry name" value="DUF1338 DOMAIN-CONTAINING PROTEIN"/>
    <property type="match status" value="1"/>
</dbReference>
<keyword evidence="4" id="KW-0408">Iron</keyword>
<evidence type="ECO:0000256" key="4">
    <source>
        <dbReference type="ARBA" id="ARBA00023004"/>
    </source>
</evidence>
<evidence type="ECO:0000256" key="7">
    <source>
        <dbReference type="ARBA" id="ARBA00035045"/>
    </source>
</evidence>
<reference evidence="8" key="1">
    <citation type="submission" date="2022-06" db="EMBL/GenBank/DDBJ databases">
        <title>Alkalimarinus sp. nov., isolated from gut of a Alitta virens.</title>
        <authorList>
            <person name="Yang A.I."/>
            <person name="Shin N.-R."/>
        </authorList>
    </citation>
    <scope>NUCLEOTIDE SEQUENCE</scope>
    <source>
        <strain evidence="8">A2M4</strain>
    </source>
</reference>
<evidence type="ECO:0000256" key="3">
    <source>
        <dbReference type="ARBA" id="ARBA00023002"/>
    </source>
</evidence>
<organism evidence="8 9">
    <name type="scientific">Alkalimarinus alittae</name>
    <dbReference type="NCBI Taxonomy" id="2961619"/>
    <lineage>
        <taxon>Bacteria</taxon>
        <taxon>Pseudomonadati</taxon>
        <taxon>Pseudomonadota</taxon>
        <taxon>Gammaproteobacteria</taxon>
        <taxon>Alteromonadales</taxon>
        <taxon>Alteromonadaceae</taxon>
        <taxon>Alkalimarinus</taxon>
    </lineage>
</organism>
<dbReference type="EMBL" id="CP100390">
    <property type="protein sequence ID" value="UZE98038.1"/>
    <property type="molecule type" value="Genomic_DNA"/>
</dbReference>
<keyword evidence="2" id="KW-0223">Dioxygenase</keyword>
<dbReference type="SMART" id="SM01150">
    <property type="entry name" value="DUF1338"/>
    <property type="match status" value="1"/>
</dbReference>
<accession>A0ABY6N7D0</accession>
<keyword evidence="3" id="KW-0560">Oxidoreductase</keyword>
<comment type="similarity">
    <text evidence="5">Belongs to the 2-oxoadipate dioxygenase/decarboxylase family.</text>
</comment>
<dbReference type="Proteomes" id="UP001163739">
    <property type="component" value="Chromosome"/>
</dbReference>
<dbReference type="RefSeq" id="WP_265049511.1">
    <property type="nucleotide sequence ID" value="NZ_CP100390.1"/>
</dbReference>
<comment type="cofactor">
    <cofactor evidence="1">
        <name>Fe(2+)</name>
        <dbReference type="ChEBI" id="CHEBI:29033"/>
    </cofactor>
</comment>
<dbReference type="PANTHER" id="PTHR31136:SF5">
    <property type="entry name" value="2-OXOADIPATE DIOXYGENASE_DECARBOXYLASE, CHLOROPLASTIC"/>
    <property type="match status" value="1"/>
</dbReference>
<evidence type="ECO:0000313" key="8">
    <source>
        <dbReference type="EMBL" id="UZE98038.1"/>
    </source>
</evidence>
<protein>
    <recommendedName>
        <fullName evidence="6">2-oxoadipate dioxygenase/decarboxylase</fullName>
        <ecNumber evidence="6">1.13.11.93</ecNumber>
    </recommendedName>
    <alternativeName>
        <fullName evidence="7">2-hydroxyglutarate synthase</fullName>
    </alternativeName>
</protein>
<evidence type="ECO:0000313" key="9">
    <source>
        <dbReference type="Proteomes" id="UP001163739"/>
    </source>
</evidence>
<dbReference type="InterPro" id="IPR009770">
    <property type="entry name" value="HGLS"/>
</dbReference>
<dbReference type="Gene3D" id="3.10.180.50">
    <property type="match status" value="1"/>
</dbReference>
<dbReference type="EC" id="1.13.11.93" evidence="6"/>
<evidence type="ECO:0000256" key="5">
    <source>
        <dbReference type="ARBA" id="ARBA00035013"/>
    </source>
</evidence>
<evidence type="ECO:0000256" key="2">
    <source>
        <dbReference type="ARBA" id="ARBA00022964"/>
    </source>
</evidence>
<evidence type="ECO:0000256" key="6">
    <source>
        <dbReference type="ARBA" id="ARBA00035023"/>
    </source>
</evidence>
<evidence type="ECO:0000256" key="1">
    <source>
        <dbReference type="ARBA" id="ARBA00001954"/>
    </source>
</evidence>
<dbReference type="CDD" id="cd16350">
    <property type="entry name" value="VOC_like"/>
    <property type="match status" value="1"/>
</dbReference>
<dbReference type="Pfam" id="PF07063">
    <property type="entry name" value="HGLS"/>
    <property type="match status" value="1"/>
</dbReference>